<dbReference type="Gene3D" id="3.30.830.10">
    <property type="entry name" value="Metalloenzyme, LuxS/M16 peptidase-like"/>
    <property type="match status" value="2"/>
</dbReference>
<dbReference type="Pfam" id="PF05193">
    <property type="entry name" value="Peptidase_M16_C"/>
    <property type="match status" value="1"/>
</dbReference>
<sequence length="192" mass="21142">ATERAKLTEGLRMARAEPHFPAGEALQRLIYGDHPYGRPEPSETAIRRTGRPALLDLHRQTFSPWAAQITVVGDVEPRLTQARLRRAFSAWQGPRRIPRLRAVRAGRSDELLFIARPGSVQTVVVAASSGPSHGHPDHVALTLATAVLGGGFTSRMMNNLREDKGYTYSPHARLDNHLLDGLATATMDVRNE</sequence>
<dbReference type="InterPro" id="IPR011249">
    <property type="entry name" value="Metalloenz_LuxS/M16"/>
</dbReference>
<dbReference type="AlphaFoldDB" id="T0ZUZ2"/>
<dbReference type="EMBL" id="AUZY01007881">
    <property type="protein sequence ID" value="EQD48363.1"/>
    <property type="molecule type" value="Genomic_DNA"/>
</dbReference>
<dbReference type="InterPro" id="IPR007863">
    <property type="entry name" value="Peptidase_M16_C"/>
</dbReference>
<evidence type="ECO:0000259" key="1">
    <source>
        <dbReference type="Pfam" id="PF05193"/>
    </source>
</evidence>
<dbReference type="SUPFAM" id="SSF63411">
    <property type="entry name" value="LuxS/MPP-like metallohydrolase"/>
    <property type="match status" value="2"/>
</dbReference>
<dbReference type="GO" id="GO:0046872">
    <property type="term" value="F:metal ion binding"/>
    <property type="evidence" value="ECO:0007669"/>
    <property type="project" value="InterPro"/>
</dbReference>
<evidence type="ECO:0000313" key="2">
    <source>
        <dbReference type="EMBL" id="EQD48363.1"/>
    </source>
</evidence>
<organism evidence="2">
    <name type="scientific">mine drainage metagenome</name>
    <dbReference type="NCBI Taxonomy" id="410659"/>
    <lineage>
        <taxon>unclassified sequences</taxon>
        <taxon>metagenomes</taxon>
        <taxon>ecological metagenomes</taxon>
    </lineage>
</organism>
<comment type="caution">
    <text evidence="2">The sequence shown here is derived from an EMBL/GenBank/DDBJ whole genome shotgun (WGS) entry which is preliminary data.</text>
</comment>
<reference evidence="2" key="1">
    <citation type="submission" date="2013-08" db="EMBL/GenBank/DDBJ databases">
        <authorList>
            <person name="Mendez C."/>
            <person name="Richter M."/>
            <person name="Ferrer M."/>
            <person name="Sanchez J."/>
        </authorList>
    </citation>
    <scope>NUCLEOTIDE SEQUENCE</scope>
</reference>
<name>T0ZUZ2_9ZZZZ</name>
<protein>
    <submittedName>
        <fullName evidence="2">Peptidase M16 domain-containing protein</fullName>
    </submittedName>
</protein>
<feature type="non-terminal residue" evidence="2">
    <location>
        <position position="192"/>
    </location>
</feature>
<reference evidence="2" key="2">
    <citation type="journal article" date="2014" name="ISME J.">
        <title>Microbial stratification in low pH oxic and suboxic macroscopic growths along an acid mine drainage.</title>
        <authorList>
            <person name="Mendez-Garcia C."/>
            <person name="Mesa V."/>
            <person name="Sprenger R.R."/>
            <person name="Richter M."/>
            <person name="Diez M.S."/>
            <person name="Solano J."/>
            <person name="Bargiela R."/>
            <person name="Golyshina O.V."/>
            <person name="Manteca A."/>
            <person name="Ramos J.L."/>
            <person name="Gallego J.R."/>
            <person name="Llorente I."/>
            <person name="Martins Dos Santos V.A."/>
            <person name="Jensen O.N."/>
            <person name="Pelaez A.I."/>
            <person name="Sanchez J."/>
            <person name="Ferrer M."/>
        </authorList>
    </citation>
    <scope>NUCLEOTIDE SEQUENCE</scope>
</reference>
<gene>
    <name evidence="2" type="ORF">B1B_12069</name>
</gene>
<accession>T0ZUZ2</accession>
<feature type="non-terminal residue" evidence="2">
    <location>
        <position position="1"/>
    </location>
</feature>
<feature type="domain" description="Peptidase M16 C-terminal" evidence="1">
    <location>
        <begin position="53"/>
        <end position="191"/>
    </location>
</feature>
<proteinExistence type="predicted"/>